<dbReference type="RefSeq" id="WP_373294147.1">
    <property type="nucleotide sequence ID" value="NZ_BMND01000009.1"/>
</dbReference>
<feature type="region of interest" description="Disordered" evidence="1">
    <location>
        <begin position="68"/>
        <end position="112"/>
    </location>
</feature>
<dbReference type="SUPFAM" id="SSF53335">
    <property type="entry name" value="S-adenosyl-L-methionine-dependent methyltransferases"/>
    <property type="match status" value="1"/>
</dbReference>
<sequence length="318" mass="34406">MHNTKWVTRLTFGANLLDARRRERRRASPDRDSGDPMTGAMRPTTMIVLAKESLPGGGRNIDTAPDAQAQAVAAAAPHRESALRVNTQEQAPEQRPGPGRRHQDPYATALTNGRGSLYMRRADGGVLLSEVDRWCAEPDSADMTVLRRCNGAVLDVGCGPGRLVTALNSRGHLALGIDTSPAAVARTMCSGGRALCRSVFERLPDEGLWNTLLLMDGNIGIGGDPQLLLARIRTLVAPLGSLLLVEAAAIDVDEQLQVQFDDGCGRLGRPFPWAGIGLPALRRKATVTGWQPGNDWQASDRYFLELHPARGHHPTPRE</sequence>
<evidence type="ECO:0000313" key="3">
    <source>
        <dbReference type="Proteomes" id="UP000600080"/>
    </source>
</evidence>
<evidence type="ECO:0000313" key="2">
    <source>
        <dbReference type="EMBL" id="GGN44847.1"/>
    </source>
</evidence>
<gene>
    <name evidence="2" type="ORF">GCM10012285_27870</name>
</gene>
<dbReference type="GeneID" id="301548562"/>
<feature type="region of interest" description="Disordered" evidence="1">
    <location>
        <begin position="20"/>
        <end position="44"/>
    </location>
</feature>
<comment type="caution">
    <text evidence="2">The sequence shown here is derived from an EMBL/GenBank/DDBJ whole genome shotgun (WGS) entry which is preliminary data.</text>
</comment>
<name>A0ABQ2JGK2_9ACTN</name>
<dbReference type="InterPro" id="IPR029063">
    <property type="entry name" value="SAM-dependent_MTases_sf"/>
</dbReference>
<feature type="compositionally biased region" description="Basic and acidic residues" evidence="1">
    <location>
        <begin position="20"/>
        <end position="34"/>
    </location>
</feature>
<accession>A0ABQ2JGK2</accession>
<dbReference type="Gene3D" id="3.40.50.150">
    <property type="entry name" value="Vaccinia Virus protein VP39"/>
    <property type="match status" value="1"/>
</dbReference>
<evidence type="ECO:0008006" key="4">
    <source>
        <dbReference type="Google" id="ProtNLM"/>
    </source>
</evidence>
<dbReference type="EMBL" id="BMND01000009">
    <property type="protein sequence ID" value="GGN44847.1"/>
    <property type="molecule type" value="Genomic_DNA"/>
</dbReference>
<reference evidence="3" key="1">
    <citation type="journal article" date="2019" name="Int. J. Syst. Evol. Microbiol.">
        <title>The Global Catalogue of Microorganisms (GCM) 10K type strain sequencing project: providing services to taxonomists for standard genome sequencing and annotation.</title>
        <authorList>
            <consortium name="The Broad Institute Genomics Platform"/>
            <consortium name="The Broad Institute Genome Sequencing Center for Infectious Disease"/>
            <person name="Wu L."/>
            <person name="Ma J."/>
        </authorList>
    </citation>
    <scope>NUCLEOTIDE SEQUENCE [LARGE SCALE GENOMIC DNA]</scope>
    <source>
        <strain evidence="3">CGMCC 4.7323</strain>
    </source>
</reference>
<proteinExistence type="predicted"/>
<dbReference type="Proteomes" id="UP000600080">
    <property type="component" value="Unassembled WGS sequence"/>
</dbReference>
<organism evidence="2 3">
    <name type="scientific">Streptomyces kronopolitis</name>
    <dbReference type="NCBI Taxonomy" id="1612435"/>
    <lineage>
        <taxon>Bacteria</taxon>
        <taxon>Bacillati</taxon>
        <taxon>Actinomycetota</taxon>
        <taxon>Actinomycetes</taxon>
        <taxon>Kitasatosporales</taxon>
        <taxon>Streptomycetaceae</taxon>
        <taxon>Streptomyces</taxon>
    </lineage>
</organism>
<keyword evidence="3" id="KW-1185">Reference proteome</keyword>
<evidence type="ECO:0000256" key="1">
    <source>
        <dbReference type="SAM" id="MobiDB-lite"/>
    </source>
</evidence>
<protein>
    <recommendedName>
        <fullName evidence="4">Methyltransferase domain-containing protein</fullName>
    </recommendedName>
</protein>